<keyword evidence="2" id="KW-1185">Reference proteome</keyword>
<name>A0A182IEY5_ANOAR</name>
<evidence type="ECO:0000313" key="1">
    <source>
        <dbReference type="EnsemblMetazoa" id="AARA014060-PA"/>
    </source>
</evidence>
<dbReference type="VEuPathDB" id="VectorBase:AARA014060"/>
<sequence length="85" mass="9914">DRGAVVCVFRENLFFRFLLHLLLVLFFALIADEQSTTTTTTNRNHIVLSHRSMARRIGKRLNEHAQAPVRTAHRFVRVRNSDAKR</sequence>
<evidence type="ECO:0000313" key="2">
    <source>
        <dbReference type="Proteomes" id="UP000075840"/>
    </source>
</evidence>
<protein>
    <submittedName>
        <fullName evidence="1">Uncharacterized protein</fullName>
    </submittedName>
</protein>
<dbReference type="EnsemblMetazoa" id="AARA014060-RA">
    <property type="protein sequence ID" value="AARA014060-PA"/>
    <property type="gene ID" value="AARA014060"/>
</dbReference>
<dbReference type="EMBL" id="APCN01005945">
    <property type="status" value="NOT_ANNOTATED_CDS"/>
    <property type="molecule type" value="Genomic_DNA"/>
</dbReference>
<organism evidence="1 2">
    <name type="scientific">Anopheles arabiensis</name>
    <name type="common">Mosquito</name>
    <dbReference type="NCBI Taxonomy" id="7173"/>
    <lineage>
        <taxon>Eukaryota</taxon>
        <taxon>Metazoa</taxon>
        <taxon>Ecdysozoa</taxon>
        <taxon>Arthropoda</taxon>
        <taxon>Hexapoda</taxon>
        <taxon>Insecta</taxon>
        <taxon>Pterygota</taxon>
        <taxon>Neoptera</taxon>
        <taxon>Endopterygota</taxon>
        <taxon>Diptera</taxon>
        <taxon>Nematocera</taxon>
        <taxon>Culicoidea</taxon>
        <taxon>Culicidae</taxon>
        <taxon>Anophelinae</taxon>
        <taxon>Anopheles</taxon>
    </lineage>
</organism>
<dbReference type="AlphaFoldDB" id="A0A182IEY5"/>
<proteinExistence type="predicted"/>
<reference evidence="1" key="1">
    <citation type="submission" date="2022-08" db="UniProtKB">
        <authorList>
            <consortium name="EnsemblMetazoa"/>
        </authorList>
    </citation>
    <scope>IDENTIFICATION</scope>
    <source>
        <strain evidence="1">Dongola</strain>
    </source>
</reference>
<accession>A0A182IEY5</accession>
<dbReference type="Proteomes" id="UP000075840">
    <property type="component" value="Unassembled WGS sequence"/>
</dbReference>